<dbReference type="EMBL" id="FZQP02000296">
    <property type="protein sequence ID" value="VVC88342.1"/>
    <property type="molecule type" value="Genomic_DNA"/>
</dbReference>
<reference evidence="2 3" key="1">
    <citation type="submission" date="2017-07" db="EMBL/GenBank/DDBJ databases">
        <authorList>
            <person name="Talla V."/>
            <person name="Backstrom N."/>
        </authorList>
    </citation>
    <scope>NUCLEOTIDE SEQUENCE [LARGE SCALE GENOMIC DNA]</scope>
</reference>
<evidence type="ECO:0000313" key="3">
    <source>
        <dbReference type="Proteomes" id="UP000324832"/>
    </source>
</evidence>
<feature type="non-terminal residue" evidence="2">
    <location>
        <position position="1"/>
    </location>
</feature>
<evidence type="ECO:0000313" key="2">
    <source>
        <dbReference type="EMBL" id="VVC88342.1"/>
    </source>
</evidence>
<accession>A0A5E4PTR4</accession>
<organism evidence="2 3">
    <name type="scientific">Leptidea sinapis</name>
    <dbReference type="NCBI Taxonomy" id="189913"/>
    <lineage>
        <taxon>Eukaryota</taxon>
        <taxon>Metazoa</taxon>
        <taxon>Ecdysozoa</taxon>
        <taxon>Arthropoda</taxon>
        <taxon>Hexapoda</taxon>
        <taxon>Insecta</taxon>
        <taxon>Pterygota</taxon>
        <taxon>Neoptera</taxon>
        <taxon>Endopterygota</taxon>
        <taxon>Lepidoptera</taxon>
        <taxon>Glossata</taxon>
        <taxon>Ditrysia</taxon>
        <taxon>Papilionoidea</taxon>
        <taxon>Pieridae</taxon>
        <taxon>Dismorphiinae</taxon>
        <taxon>Leptidea</taxon>
    </lineage>
</organism>
<sequence>EDPPTCANCGGAHTANNANCPVFRKETRNRRAGTIARTASTARAYPPTAHALEADAPGSLMAVANQPRQPVKRRRKRGKRAQARQGALPAAPPTATRAAAPAALQPTERSTKSSKPTVVAAPAGGTKAKRVTPLDPRLTKVISTLNHVLMARSSVTLFR</sequence>
<feature type="region of interest" description="Disordered" evidence="1">
    <location>
        <begin position="53"/>
        <end position="130"/>
    </location>
</feature>
<feature type="compositionally biased region" description="Low complexity" evidence="1">
    <location>
        <begin position="83"/>
        <end position="107"/>
    </location>
</feature>
<dbReference type="AlphaFoldDB" id="A0A5E4PTR4"/>
<feature type="compositionally biased region" description="Basic residues" evidence="1">
    <location>
        <begin position="70"/>
        <end position="82"/>
    </location>
</feature>
<keyword evidence="3" id="KW-1185">Reference proteome</keyword>
<proteinExistence type="predicted"/>
<protein>
    <submittedName>
        <fullName evidence="2">Uncharacterized protein</fullName>
    </submittedName>
</protein>
<name>A0A5E4PTR4_9NEOP</name>
<evidence type="ECO:0000256" key="1">
    <source>
        <dbReference type="SAM" id="MobiDB-lite"/>
    </source>
</evidence>
<gene>
    <name evidence="2" type="ORF">LSINAPIS_LOCUS1738</name>
</gene>
<dbReference type="Proteomes" id="UP000324832">
    <property type="component" value="Unassembled WGS sequence"/>
</dbReference>